<feature type="coiled-coil region" evidence="1">
    <location>
        <begin position="22"/>
        <end position="49"/>
    </location>
</feature>
<proteinExistence type="predicted"/>
<name>A0AAW2PRF4_9LAMI</name>
<gene>
    <name evidence="2" type="ORF">Scaly_1502800</name>
</gene>
<accession>A0AAW2PRF4</accession>
<organism evidence="2">
    <name type="scientific">Sesamum calycinum</name>
    <dbReference type="NCBI Taxonomy" id="2727403"/>
    <lineage>
        <taxon>Eukaryota</taxon>
        <taxon>Viridiplantae</taxon>
        <taxon>Streptophyta</taxon>
        <taxon>Embryophyta</taxon>
        <taxon>Tracheophyta</taxon>
        <taxon>Spermatophyta</taxon>
        <taxon>Magnoliopsida</taxon>
        <taxon>eudicotyledons</taxon>
        <taxon>Gunneridae</taxon>
        <taxon>Pentapetalae</taxon>
        <taxon>asterids</taxon>
        <taxon>lamiids</taxon>
        <taxon>Lamiales</taxon>
        <taxon>Pedaliaceae</taxon>
        <taxon>Sesamum</taxon>
    </lineage>
</organism>
<reference evidence="2" key="2">
    <citation type="journal article" date="2024" name="Plant">
        <title>Genomic evolution and insights into agronomic trait innovations of Sesamum species.</title>
        <authorList>
            <person name="Miao H."/>
            <person name="Wang L."/>
            <person name="Qu L."/>
            <person name="Liu H."/>
            <person name="Sun Y."/>
            <person name="Le M."/>
            <person name="Wang Q."/>
            <person name="Wei S."/>
            <person name="Zheng Y."/>
            <person name="Lin W."/>
            <person name="Duan Y."/>
            <person name="Cao H."/>
            <person name="Xiong S."/>
            <person name="Wang X."/>
            <person name="Wei L."/>
            <person name="Li C."/>
            <person name="Ma Q."/>
            <person name="Ju M."/>
            <person name="Zhao R."/>
            <person name="Li G."/>
            <person name="Mu C."/>
            <person name="Tian Q."/>
            <person name="Mei H."/>
            <person name="Zhang T."/>
            <person name="Gao T."/>
            <person name="Zhang H."/>
        </authorList>
    </citation>
    <scope>NUCLEOTIDE SEQUENCE</scope>
    <source>
        <strain evidence="2">KEN8</strain>
    </source>
</reference>
<feature type="coiled-coil region" evidence="1">
    <location>
        <begin position="91"/>
        <end position="118"/>
    </location>
</feature>
<dbReference type="AlphaFoldDB" id="A0AAW2PRF4"/>
<evidence type="ECO:0000256" key="1">
    <source>
        <dbReference type="SAM" id="Coils"/>
    </source>
</evidence>
<comment type="caution">
    <text evidence="2">The sequence shown here is derived from an EMBL/GenBank/DDBJ whole genome shotgun (WGS) entry which is preliminary data.</text>
</comment>
<dbReference type="EMBL" id="JACGWM010000008">
    <property type="protein sequence ID" value="KAL0358171.1"/>
    <property type="molecule type" value="Genomic_DNA"/>
</dbReference>
<protein>
    <submittedName>
        <fullName evidence="2">Uncharacterized protein</fullName>
    </submittedName>
</protein>
<evidence type="ECO:0000313" key="2">
    <source>
        <dbReference type="EMBL" id="KAL0358171.1"/>
    </source>
</evidence>
<reference evidence="2" key="1">
    <citation type="submission" date="2020-06" db="EMBL/GenBank/DDBJ databases">
        <authorList>
            <person name="Li T."/>
            <person name="Hu X."/>
            <person name="Zhang T."/>
            <person name="Song X."/>
            <person name="Zhang H."/>
            <person name="Dai N."/>
            <person name="Sheng W."/>
            <person name="Hou X."/>
            <person name="Wei L."/>
        </authorList>
    </citation>
    <scope>NUCLEOTIDE SEQUENCE</scope>
    <source>
        <strain evidence="2">KEN8</strain>
        <tissue evidence="2">Leaf</tissue>
    </source>
</reference>
<keyword evidence="1" id="KW-0175">Coiled coil</keyword>
<sequence length="284" mass="31999">MTPYEILVQKSGGKCPAAYRFARSKQELLDEAKDSLAKAQCRMKKYVDMGMRYVEFSVGDQVLLKLTPQIWKKITSKFVHRGLISKYGGPARSKQELLDEAKDSLAKAQCRMKKYVDMGMQYVEFSVGDQVLLKLTPQIWKKITSKFVHRGLISKYGGPFEDLLDTARQQTQRAPPVIRKEFEKTVLKILDHRTIGQSMCITALDGVGMVRHSDGQLGRRSVELPDCGVRRQACCICRVGRLSNRAHWTRQLGATLGSWALELGGSAQNLLSRAVTLERLMSDS</sequence>